<sequence length="267" mass="29995">MNFFKTIKHKKILAGITAILFCLTPINLQKAFGEEKDPVEMIEIPAGNFLMGSLSGEGRADERPQRKVYLDEFSIDVEEVTNERYLNFIHRTGRKEPPNPYGEGLLSQQTEVALMPVVQVTWYDAVDYCRWAGKRLPTEAEWEKAARGENGSIFPWGSDSPRTRPVNFERNWNGTKTLFPVGTRPDTSSPYGVHDLAGNAREWVKDWYEPTYFANAPNHNPQGPNTGILKVIKGGSWHSFKADIRAASRGKGGFALKTDGIGFRCAK</sequence>
<dbReference type="KEGG" id="nli:G3M70_11310"/>
<evidence type="ECO:0000313" key="3">
    <source>
        <dbReference type="Proteomes" id="UP000594688"/>
    </source>
</evidence>
<name>A0A7T0BWV3_9BACT</name>
<dbReference type="Proteomes" id="UP000594688">
    <property type="component" value="Chromosome"/>
</dbReference>
<gene>
    <name evidence="2" type="ORF">G3M70_11310</name>
</gene>
<dbReference type="Gene3D" id="3.90.1580.10">
    <property type="entry name" value="paralog of FGE (formylglycine-generating enzyme)"/>
    <property type="match status" value="1"/>
</dbReference>
<dbReference type="GO" id="GO:0120147">
    <property type="term" value="F:formylglycine-generating oxidase activity"/>
    <property type="evidence" value="ECO:0007669"/>
    <property type="project" value="TreeGrafter"/>
</dbReference>
<protein>
    <submittedName>
        <fullName evidence="2">Formylglycine-generating enzyme family protein</fullName>
    </submittedName>
</protein>
<evidence type="ECO:0000259" key="1">
    <source>
        <dbReference type="Pfam" id="PF03781"/>
    </source>
</evidence>
<dbReference type="PANTHER" id="PTHR23150:SF19">
    <property type="entry name" value="FORMYLGLYCINE-GENERATING ENZYME"/>
    <property type="match status" value="1"/>
</dbReference>
<accession>A0A7T0BWV3</accession>
<dbReference type="SUPFAM" id="SSF56436">
    <property type="entry name" value="C-type lectin-like"/>
    <property type="match status" value="1"/>
</dbReference>
<reference evidence="2 3" key="1">
    <citation type="submission" date="2020-02" db="EMBL/GenBank/DDBJ databases">
        <title>Genomic and physiological characterization of two novel Nitrospinaceae genera.</title>
        <authorList>
            <person name="Mueller A.J."/>
            <person name="Jung M.-Y."/>
            <person name="Strachan C.R."/>
            <person name="Herbold C.W."/>
            <person name="Kirkegaard R.H."/>
            <person name="Daims H."/>
        </authorList>
    </citation>
    <scope>NUCLEOTIDE SEQUENCE [LARGE SCALE GENOMIC DNA]</scope>
    <source>
        <strain evidence="2">EB</strain>
    </source>
</reference>
<dbReference type="PANTHER" id="PTHR23150">
    <property type="entry name" value="SULFATASE MODIFYING FACTOR 1, 2"/>
    <property type="match status" value="1"/>
</dbReference>
<organism evidence="2 3">
    <name type="scientific">Candidatus Nitronauta litoralis</name>
    <dbReference type="NCBI Taxonomy" id="2705533"/>
    <lineage>
        <taxon>Bacteria</taxon>
        <taxon>Pseudomonadati</taxon>
        <taxon>Nitrospinota/Tectimicrobiota group</taxon>
        <taxon>Nitrospinota</taxon>
        <taxon>Nitrospinia</taxon>
        <taxon>Nitrospinales</taxon>
        <taxon>Nitrospinaceae</taxon>
        <taxon>Candidatus Nitronauta</taxon>
    </lineage>
</organism>
<proteinExistence type="predicted"/>
<dbReference type="InterPro" id="IPR051043">
    <property type="entry name" value="Sulfatase_Mod_Factor_Kinase"/>
</dbReference>
<dbReference type="InterPro" id="IPR005532">
    <property type="entry name" value="SUMF_dom"/>
</dbReference>
<dbReference type="EMBL" id="CP048685">
    <property type="protein sequence ID" value="QPJ62426.1"/>
    <property type="molecule type" value="Genomic_DNA"/>
</dbReference>
<dbReference type="AlphaFoldDB" id="A0A7T0BWV3"/>
<dbReference type="InterPro" id="IPR016187">
    <property type="entry name" value="CTDL_fold"/>
</dbReference>
<dbReference type="InterPro" id="IPR042095">
    <property type="entry name" value="SUMF_sf"/>
</dbReference>
<dbReference type="Pfam" id="PF03781">
    <property type="entry name" value="FGE-sulfatase"/>
    <property type="match status" value="1"/>
</dbReference>
<feature type="domain" description="Sulfatase-modifying factor enzyme-like" evidence="1">
    <location>
        <begin position="40"/>
        <end position="267"/>
    </location>
</feature>
<evidence type="ECO:0000313" key="2">
    <source>
        <dbReference type="EMBL" id="QPJ62426.1"/>
    </source>
</evidence>